<protein>
    <recommendedName>
        <fullName evidence="2">Protein Zds1 C-terminal domain-containing protein</fullName>
    </recommendedName>
</protein>
<evidence type="ECO:0000313" key="4">
    <source>
        <dbReference type="Proteomes" id="UP000076761"/>
    </source>
</evidence>
<proteinExistence type="predicted"/>
<dbReference type="GO" id="GO:0005737">
    <property type="term" value="C:cytoplasm"/>
    <property type="evidence" value="ECO:0007669"/>
    <property type="project" value="TreeGrafter"/>
</dbReference>
<feature type="region of interest" description="Disordered" evidence="1">
    <location>
        <begin position="16"/>
        <end position="79"/>
    </location>
</feature>
<dbReference type="InterPro" id="IPR040206">
    <property type="entry name" value="Zds1/2"/>
</dbReference>
<dbReference type="Pfam" id="PF08632">
    <property type="entry name" value="Zds_C"/>
    <property type="match status" value="1"/>
</dbReference>
<dbReference type="STRING" id="1314782.A0A165SJ42"/>
<dbReference type="InParanoid" id="A0A165SJ42"/>
<feature type="region of interest" description="Disordered" evidence="1">
    <location>
        <begin position="107"/>
        <end position="167"/>
    </location>
</feature>
<organism evidence="3 4">
    <name type="scientific">Neolentinus lepideus HHB14362 ss-1</name>
    <dbReference type="NCBI Taxonomy" id="1314782"/>
    <lineage>
        <taxon>Eukaryota</taxon>
        <taxon>Fungi</taxon>
        <taxon>Dikarya</taxon>
        <taxon>Basidiomycota</taxon>
        <taxon>Agaricomycotina</taxon>
        <taxon>Agaricomycetes</taxon>
        <taxon>Gloeophyllales</taxon>
        <taxon>Gloeophyllaceae</taxon>
        <taxon>Neolentinus</taxon>
    </lineage>
</organism>
<feature type="compositionally biased region" description="Low complexity" evidence="1">
    <location>
        <begin position="115"/>
        <end position="129"/>
    </location>
</feature>
<feature type="compositionally biased region" description="Polar residues" evidence="1">
    <location>
        <begin position="758"/>
        <end position="772"/>
    </location>
</feature>
<dbReference type="AlphaFoldDB" id="A0A165SJ42"/>
<dbReference type="PANTHER" id="PTHR28089">
    <property type="entry name" value="PROTEIN ZDS1-RELATED"/>
    <property type="match status" value="1"/>
</dbReference>
<dbReference type="GO" id="GO:0030010">
    <property type="term" value="P:establishment of cell polarity"/>
    <property type="evidence" value="ECO:0007669"/>
    <property type="project" value="TreeGrafter"/>
</dbReference>
<dbReference type="InterPro" id="IPR013941">
    <property type="entry name" value="ZDS1_C"/>
</dbReference>
<dbReference type="SMART" id="SM01327">
    <property type="entry name" value="Zds_C"/>
    <property type="match status" value="1"/>
</dbReference>
<feature type="domain" description="Protein Zds1 C-terminal" evidence="2">
    <location>
        <begin position="520"/>
        <end position="572"/>
    </location>
</feature>
<feature type="compositionally biased region" description="Low complexity" evidence="1">
    <location>
        <begin position="503"/>
        <end position="516"/>
    </location>
</feature>
<feature type="compositionally biased region" description="Acidic residues" evidence="1">
    <location>
        <begin position="328"/>
        <end position="337"/>
    </location>
</feature>
<feature type="compositionally biased region" description="Basic and acidic residues" evidence="1">
    <location>
        <begin position="599"/>
        <end position="631"/>
    </location>
</feature>
<gene>
    <name evidence="3" type="ORF">NEOLEDRAFT_374663</name>
</gene>
<keyword evidence="4" id="KW-1185">Reference proteome</keyword>
<dbReference type="OrthoDB" id="5589766at2759"/>
<evidence type="ECO:0000259" key="2">
    <source>
        <dbReference type="SMART" id="SM01327"/>
    </source>
</evidence>
<sequence length="892" mass="96505">MQPSEDEIQREVEALRDIKRRSTAQGGPGALILDPDLPSQSVPTSPQSAYWSSSTTAVDDSSSSSHESSSGRDSPAEDPFHLFWVPANLHPEIAPDQFRAFLKEHSRAAPDGNVTLSRSSSASSTGLGRKQSMLSRQYKPRPNDGVEEEQVVPVRRDRSSYYANSGPQLTINDLQKLEELAEEASKSDDPSKLRSVLRRSLSLNIAPSVIDQMDDMPAMGDEADAPIIVPPPGQILRRTARTKIRKPGQTTEGSHRFQSTRSRRKSGPGSRSGTAPPGESRTSSDLSSNDHSDGDYLKRPRRMTNETIDGPSRPESYSEETSIFDAYVTEEPEDDEPVVSPPVPAATEPVILVEPKDPEPEPAPPEIPSPVLHHPQPKRLLVPPATPEVPATSRTPSPEPLSPSVGLTAVEQPPFLAPGPPAQVPLAQRTPSPSQRKDSKDDKGLFKWGVDKDNKKSAKEKEREQKEKDKQKKGFFGSLFGNKKKQEEQPPSNLNHQSGRETAAALLGASKSSKSPAPSPSPQPGGPYARYPIHVERAIYRLSHIKLANPRRPLYEQVLISNLMFWYLGVINKTQTPGPAQNPTQATGNGQPIPGPSPAEEKIEQEQREREERERAERERAEREMEIEAKQQPRRGSLTKPASPGTPGRRAEMPVRGPQYELQHRAMEQEYGGGQPGLGSGSAPMGRAASAPPMNGYPGGYSGRNQSSSQYSKQQSGPPVQMPDNFYYDASANGDQRGGVGHRSVSPQLPPGAMPPATSVSVDQSWLASSSGLRGAAPPTSPRATSPPTTQSSAAAAQPTPSARLSRSPPPHNRYTPVQENLHTDGGGGMKPGRSLSATAAAPPPPSVNGKIRKVSSAHAVPNNFRPRTISEGAAGSEEDVPLAFYQQQRRR</sequence>
<dbReference type="EMBL" id="KV425573">
    <property type="protein sequence ID" value="KZT25235.1"/>
    <property type="molecule type" value="Genomic_DNA"/>
</dbReference>
<evidence type="ECO:0000313" key="3">
    <source>
        <dbReference type="EMBL" id="KZT25235.1"/>
    </source>
</evidence>
<feature type="compositionally biased region" description="Low complexity" evidence="1">
    <location>
        <begin position="776"/>
        <end position="804"/>
    </location>
</feature>
<name>A0A165SJ42_9AGAM</name>
<feature type="compositionally biased region" description="Low complexity" evidence="1">
    <location>
        <begin position="706"/>
        <end position="716"/>
    </location>
</feature>
<feature type="compositionally biased region" description="Basic and acidic residues" evidence="1">
    <location>
        <begin position="435"/>
        <end position="472"/>
    </location>
</feature>
<dbReference type="PANTHER" id="PTHR28089:SF1">
    <property type="entry name" value="PROTEIN ZDS1-RELATED"/>
    <property type="match status" value="1"/>
</dbReference>
<feature type="compositionally biased region" description="Polar residues" evidence="1">
    <location>
        <begin position="38"/>
        <end position="51"/>
    </location>
</feature>
<evidence type="ECO:0000256" key="1">
    <source>
        <dbReference type="SAM" id="MobiDB-lite"/>
    </source>
</evidence>
<feature type="region of interest" description="Disordered" evidence="1">
    <location>
        <begin position="212"/>
        <end position="530"/>
    </location>
</feature>
<feature type="compositionally biased region" description="Polar residues" evidence="1">
    <location>
        <begin position="248"/>
        <end position="260"/>
    </location>
</feature>
<accession>A0A165SJ42</accession>
<feature type="compositionally biased region" description="Low complexity" evidence="1">
    <location>
        <begin position="52"/>
        <end position="73"/>
    </location>
</feature>
<dbReference type="Proteomes" id="UP000076761">
    <property type="component" value="Unassembled WGS sequence"/>
</dbReference>
<dbReference type="GO" id="GO:0010971">
    <property type="term" value="P:positive regulation of G2/M transition of mitotic cell cycle"/>
    <property type="evidence" value="ECO:0007669"/>
    <property type="project" value="TreeGrafter"/>
</dbReference>
<feature type="compositionally biased region" description="Polar residues" evidence="1">
    <location>
        <begin position="577"/>
        <end position="590"/>
    </location>
</feature>
<feature type="compositionally biased region" description="Gly residues" evidence="1">
    <location>
        <begin position="671"/>
        <end position="680"/>
    </location>
</feature>
<feature type="region of interest" description="Disordered" evidence="1">
    <location>
        <begin position="577"/>
        <end position="892"/>
    </location>
</feature>
<feature type="compositionally biased region" description="Basic and acidic residues" evidence="1">
    <location>
        <begin position="288"/>
        <end position="298"/>
    </location>
</feature>
<reference evidence="3 4" key="1">
    <citation type="journal article" date="2016" name="Mol. Biol. Evol.">
        <title>Comparative Genomics of Early-Diverging Mushroom-Forming Fungi Provides Insights into the Origins of Lignocellulose Decay Capabilities.</title>
        <authorList>
            <person name="Nagy L.G."/>
            <person name="Riley R."/>
            <person name="Tritt A."/>
            <person name="Adam C."/>
            <person name="Daum C."/>
            <person name="Floudas D."/>
            <person name="Sun H."/>
            <person name="Yadav J.S."/>
            <person name="Pangilinan J."/>
            <person name="Larsson K.H."/>
            <person name="Matsuura K."/>
            <person name="Barry K."/>
            <person name="Labutti K."/>
            <person name="Kuo R."/>
            <person name="Ohm R.A."/>
            <person name="Bhattacharya S.S."/>
            <person name="Shirouzu T."/>
            <person name="Yoshinaga Y."/>
            <person name="Martin F.M."/>
            <person name="Grigoriev I.V."/>
            <person name="Hibbett D.S."/>
        </authorList>
    </citation>
    <scope>NUCLEOTIDE SEQUENCE [LARGE SCALE GENOMIC DNA]</scope>
    <source>
        <strain evidence="3 4">HHB14362 ss-1</strain>
    </source>
</reference>